<dbReference type="PANTHER" id="PTHR43570">
    <property type="entry name" value="ALDEHYDE DEHYDROGENASE"/>
    <property type="match status" value="1"/>
</dbReference>
<dbReference type="PROSITE" id="PS00687">
    <property type="entry name" value="ALDEHYDE_DEHYDR_GLU"/>
    <property type="match status" value="1"/>
</dbReference>
<keyword evidence="8" id="KW-0175">Coiled coil</keyword>
<comment type="caution">
    <text evidence="11">The sequence shown here is derived from an EMBL/GenBank/DDBJ whole genome shotgun (WGS) entry which is preliminary data.</text>
</comment>
<evidence type="ECO:0000256" key="5">
    <source>
        <dbReference type="PIRSR" id="PIRSR036492-1"/>
    </source>
</evidence>
<dbReference type="EMBL" id="JAAONZ010000014">
    <property type="protein sequence ID" value="NHO67120.1"/>
    <property type="molecule type" value="Genomic_DNA"/>
</dbReference>
<evidence type="ECO:0000256" key="3">
    <source>
        <dbReference type="ARBA" id="ARBA00023027"/>
    </source>
</evidence>
<keyword evidence="3" id="KW-0520">NAD</keyword>
<evidence type="ECO:0000256" key="6">
    <source>
        <dbReference type="PROSITE-ProRule" id="PRU10007"/>
    </source>
</evidence>
<dbReference type="InterPro" id="IPR029510">
    <property type="entry name" value="Ald_DH_CS_GLU"/>
</dbReference>
<protein>
    <recommendedName>
        <fullName evidence="4">Aldehyde dehydrogenase</fullName>
    </recommendedName>
</protein>
<dbReference type="FunFam" id="3.40.309.10:FF:000003">
    <property type="entry name" value="Aldehyde dehydrogenase"/>
    <property type="match status" value="1"/>
</dbReference>
<dbReference type="GO" id="GO:0004029">
    <property type="term" value="F:aldehyde dehydrogenase (NAD+) activity"/>
    <property type="evidence" value="ECO:0007669"/>
    <property type="project" value="TreeGrafter"/>
</dbReference>
<dbReference type="CDD" id="cd07133">
    <property type="entry name" value="ALDH_CALDH_CalB"/>
    <property type="match status" value="1"/>
</dbReference>
<dbReference type="GO" id="GO:0005737">
    <property type="term" value="C:cytoplasm"/>
    <property type="evidence" value="ECO:0007669"/>
    <property type="project" value="TreeGrafter"/>
</dbReference>
<dbReference type="SUPFAM" id="SSF53720">
    <property type="entry name" value="ALDH-like"/>
    <property type="match status" value="1"/>
</dbReference>
<evidence type="ECO:0000259" key="10">
    <source>
        <dbReference type="Pfam" id="PF00171"/>
    </source>
</evidence>
<gene>
    <name evidence="11" type="ORF">G8770_16350</name>
</gene>
<evidence type="ECO:0000256" key="2">
    <source>
        <dbReference type="ARBA" id="ARBA00023002"/>
    </source>
</evidence>
<evidence type="ECO:0000313" key="12">
    <source>
        <dbReference type="Proteomes" id="UP000787472"/>
    </source>
</evidence>
<feature type="region of interest" description="Disordered" evidence="9">
    <location>
        <begin position="1"/>
        <end position="20"/>
    </location>
</feature>
<evidence type="ECO:0000256" key="4">
    <source>
        <dbReference type="PIRNR" id="PIRNR036492"/>
    </source>
</evidence>
<dbReference type="Proteomes" id="UP000787472">
    <property type="component" value="Unassembled WGS sequence"/>
</dbReference>
<dbReference type="InterPro" id="IPR016162">
    <property type="entry name" value="Ald_DH_N"/>
</dbReference>
<dbReference type="InterPro" id="IPR016160">
    <property type="entry name" value="Ald_DH_CS_CYS"/>
</dbReference>
<evidence type="ECO:0000256" key="7">
    <source>
        <dbReference type="RuleBase" id="RU003345"/>
    </source>
</evidence>
<name>A0A9E5MMT5_9GAMM</name>
<accession>A0A9E5MMT5</accession>
<dbReference type="GO" id="GO:0006081">
    <property type="term" value="P:aldehyde metabolic process"/>
    <property type="evidence" value="ECO:0007669"/>
    <property type="project" value="InterPro"/>
</dbReference>
<dbReference type="InterPro" id="IPR012394">
    <property type="entry name" value="Aldehyde_DH_NAD(P)"/>
</dbReference>
<dbReference type="InterPro" id="IPR016163">
    <property type="entry name" value="Ald_DH_C"/>
</dbReference>
<dbReference type="PROSITE" id="PS00070">
    <property type="entry name" value="ALDEHYDE_DEHYDR_CYS"/>
    <property type="match status" value="1"/>
</dbReference>
<feature type="coiled-coil region" evidence="8">
    <location>
        <begin position="45"/>
        <end position="72"/>
    </location>
</feature>
<dbReference type="Gene3D" id="3.40.605.10">
    <property type="entry name" value="Aldehyde Dehydrogenase, Chain A, domain 1"/>
    <property type="match status" value="1"/>
</dbReference>
<feature type="active site" evidence="5">
    <location>
        <position position="265"/>
    </location>
</feature>
<keyword evidence="12" id="KW-1185">Reference proteome</keyword>
<proteinExistence type="inferred from homology"/>
<evidence type="ECO:0000313" key="11">
    <source>
        <dbReference type="EMBL" id="NHO67120.1"/>
    </source>
</evidence>
<feature type="domain" description="Aldehyde dehydrogenase" evidence="10">
    <location>
        <begin position="44"/>
        <end position="453"/>
    </location>
</feature>
<organism evidence="11 12">
    <name type="scientific">Pseudomaricurvus hydrocarbonicus</name>
    <dbReference type="NCBI Taxonomy" id="1470433"/>
    <lineage>
        <taxon>Bacteria</taxon>
        <taxon>Pseudomonadati</taxon>
        <taxon>Pseudomonadota</taxon>
        <taxon>Gammaproteobacteria</taxon>
        <taxon>Cellvibrionales</taxon>
        <taxon>Cellvibrionaceae</taxon>
        <taxon>Pseudomaricurvus</taxon>
    </lineage>
</organism>
<dbReference type="InterPro" id="IPR016161">
    <property type="entry name" value="Ald_DH/histidinol_DH"/>
</dbReference>
<sequence length="487" mass="54084">MNISVETSVNRSTTAATDETTGLSRFQQVFNRQRQLSRQTPYPSLEQRLDSLDKLENLLRDNQEAIAAAICEDYGNRSSQETRLLEVYGLLSGINYTRKRIKKWMKPQKRHVGLAFWGAKNTVIPQPKGVIGIVTPWNYPLFLSLSPCISAIAAGNRCIIKLAANSQTLARLLDELIKAQFNDDTVAVIPGVSATEFTHQPWDHLVFTGSPGTAVTVMETAAKTLTPVTLELGGKSPTIVADDFDVNTAAERMLMGKFFNAGQTCVAPDYVFVPRSKTEEFVAAAKRIVSQRYPTAQSKDYTSIIDQKAFNRLSNTLADAKTKGANPINLLGNDPIDESNRKIPPHLVLDTTDDMMIMQDEIFGPLLPIKPYDTIDDVIAYINSHERPLALYLYSNNKPLQDHVIYNTLSGGMCINDSVFHVAQHDMPFGGIGNSGMGHYHGPEGFNEFSKLRPIFKPGKISGIQMMAPPYGPTFEKMYNLMVKFKL</sequence>
<comment type="similarity">
    <text evidence="1 4 7">Belongs to the aldehyde dehydrogenase family.</text>
</comment>
<dbReference type="AlphaFoldDB" id="A0A9E5MMT5"/>
<reference evidence="11" key="1">
    <citation type="submission" date="2020-03" db="EMBL/GenBank/DDBJ databases">
        <authorList>
            <person name="Guo F."/>
        </authorList>
    </citation>
    <scope>NUCLEOTIDE SEQUENCE</scope>
    <source>
        <strain evidence="11">JCM 30134</strain>
    </source>
</reference>
<feature type="active site" evidence="5 6">
    <location>
        <position position="231"/>
    </location>
</feature>
<evidence type="ECO:0000256" key="8">
    <source>
        <dbReference type="SAM" id="Coils"/>
    </source>
</evidence>
<dbReference type="InterPro" id="IPR015590">
    <property type="entry name" value="Aldehyde_DH_dom"/>
</dbReference>
<dbReference type="Pfam" id="PF00171">
    <property type="entry name" value="Aldedh"/>
    <property type="match status" value="1"/>
</dbReference>
<keyword evidence="2 4" id="KW-0560">Oxidoreductase</keyword>
<dbReference type="Gene3D" id="3.40.309.10">
    <property type="entry name" value="Aldehyde Dehydrogenase, Chain A, domain 2"/>
    <property type="match status" value="1"/>
</dbReference>
<evidence type="ECO:0000256" key="9">
    <source>
        <dbReference type="SAM" id="MobiDB-lite"/>
    </source>
</evidence>
<dbReference type="PIRSF" id="PIRSF036492">
    <property type="entry name" value="ALDH"/>
    <property type="match status" value="1"/>
</dbReference>
<dbReference type="RefSeq" id="WP_167189207.1">
    <property type="nucleotide sequence ID" value="NZ_JAAONZ010000014.1"/>
</dbReference>
<dbReference type="PANTHER" id="PTHR43570:SF20">
    <property type="entry name" value="ALDEHYDE DEHYDROGENASE ALDX-RELATED"/>
    <property type="match status" value="1"/>
</dbReference>
<evidence type="ECO:0000256" key="1">
    <source>
        <dbReference type="ARBA" id="ARBA00009986"/>
    </source>
</evidence>